<keyword evidence="3" id="KW-0808">Transferase</keyword>
<evidence type="ECO:0000256" key="1">
    <source>
        <dbReference type="ARBA" id="ARBA00006768"/>
    </source>
</evidence>
<evidence type="ECO:0000313" key="9">
    <source>
        <dbReference type="EMBL" id="MBW0133787.1"/>
    </source>
</evidence>
<feature type="compositionally biased region" description="Low complexity" evidence="5">
    <location>
        <begin position="821"/>
        <end position="836"/>
    </location>
</feature>
<dbReference type="PANTHER" id="PTHR11051">
    <property type="entry name" value="GLYCOSYL HYDROLASE-RELATED"/>
    <property type="match status" value="1"/>
</dbReference>
<keyword evidence="4" id="KW-0326">Glycosidase</keyword>
<dbReference type="InterPro" id="IPR005196">
    <property type="entry name" value="Glyco_hydro_65_N"/>
</dbReference>
<evidence type="ECO:0000259" key="7">
    <source>
        <dbReference type="Pfam" id="PF03633"/>
    </source>
</evidence>
<feature type="region of interest" description="Disordered" evidence="5">
    <location>
        <begin position="423"/>
        <end position="448"/>
    </location>
</feature>
<dbReference type="EMBL" id="JADQDK010000001">
    <property type="protein sequence ID" value="MBW0133787.1"/>
    <property type="molecule type" value="Genomic_DNA"/>
</dbReference>
<evidence type="ECO:0000259" key="6">
    <source>
        <dbReference type="Pfam" id="PF03632"/>
    </source>
</evidence>
<dbReference type="Proteomes" id="UP000694287">
    <property type="component" value="Unassembled WGS sequence"/>
</dbReference>
<dbReference type="InterPro" id="IPR017045">
    <property type="entry name" value="Malt_Pase/Glycosyl_Hdrlase"/>
</dbReference>
<dbReference type="Pfam" id="PF03636">
    <property type="entry name" value="Glyco_hydro_65N"/>
    <property type="match status" value="1"/>
</dbReference>
<comment type="similarity">
    <text evidence="1">Belongs to the glycosyl hydrolase 65 family.</text>
</comment>
<reference evidence="9 10" key="1">
    <citation type="submission" date="2020-11" db="EMBL/GenBank/DDBJ databases">
        <title>Pseudonocardia abyssalis sp. nov. and Pseudonocardia oceani sp. nov., description and phylogenomic analysis of two novel actinomycetes isolated from the deep Southern Ocean.</title>
        <authorList>
            <person name="Parra J."/>
        </authorList>
    </citation>
    <scope>NUCLEOTIDE SEQUENCE [LARGE SCALE GENOMIC DNA]</scope>
    <source>
        <strain evidence="9 10">KRD-168</strain>
    </source>
</reference>
<keyword evidence="10" id="KW-1185">Reference proteome</keyword>
<name>A0ABS6UNN2_9PSEU</name>
<feature type="domain" description="Glycoside hydrolase family 65 central catalytic" evidence="6">
    <location>
        <begin position="344"/>
        <end position="739"/>
    </location>
</feature>
<feature type="domain" description="Glycoside hydrolase family 65 N-terminal" evidence="8">
    <location>
        <begin position="31"/>
        <end position="284"/>
    </location>
</feature>
<protein>
    <submittedName>
        <fullName evidence="9">Glycoside hydrolase family 65 protein</fullName>
    </submittedName>
</protein>
<dbReference type="PIRSF" id="PIRSF036289">
    <property type="entry name" value="Glycosyl_hydrolase_malt_phosph"/>
    <property type="match status" value="1"/>
</dbReference>
<feature type="domain" description="Glycoside hydrolase family 65 C-terminal" evidence="7">
    <location>
        <begin position="749"/>
        <end position="803"/>
    </location>
</feature>
<evidence type="ECO:0000259" key="8">
    <source>
        <dbReference type="Pfam" id="PF03636"/>
    </source>
</evidence>
<proteinExistence type="inferred from homology"/>
<feature type="region of interest" description="Disordered" evidence="5">
    <location>
        <begin position="819"/>
        <end position="857"/>
    </location>
</feature>
<evidence type="ECO:0000313" key="10">
    <source>
        <dbReference type="Proteomes" id="UP000694287"/>
    </source>
</evidence>
<evidence type="ECO:0000256" key="5">
    <source>
        <dbReference type="SAM" id="MobiDB-lite"/>
    </source>
</evidence>
<dbReference type="InterPro" id="IPR005195">
    <property type="entry name" value="Glyco_hydro_65_M"/>
</dbReference>
<accession>A0ABS6UNN2</accession>
<evidence type="ECO:0000256" key="4">
    <source>
        <dbReference type="ARBA" id="ARBA00023295"/>
    </source>
</evidence>
<organism evidence="9 10">
    <name type="scientific">Pseudonocardia abyssalis</name>
    <dbReference type="NCBI Taxonomy" id="2792008"/>
    <lineage>
        <taxon>Bacteria</taxon>
        <taxon>Bacillati</taxon>
        <taxon>Actinomycetota</taxon>
        <taxon>Actinomycetes</taxon>
        <taxon>Pseudonocardiales</taxon>
        <taxon>Pseudonocardiaceae</taxon>
        <taxon>Pseudonocardia</taxon>
    </lineage>
</organism>
<evidence type="ECO:0000256" key="3">
    <source>
        <dbReference type="ARBA" id="ARBA00022679"/>
    </source>
</evidence>
<sequence>MRDLRPGSDAVAGSYGRNGQGVAVDAWTLTFEGWDPADEGRREALTTLGNGRFATRGAAPESRADGVHYPGTYAAGVFDRVRDEIDGEVVESESMVNLPHWADLRVAVEDGPWISADGAEVLEHRVALDLRRGLLTRRTRFADAAGRITVLRQRSFVHRTLPHVAGLHTVLVAENWSGNLRIESGIDGAVRNAGVSRYAALDGRHLDVVTTGEPDGSTLLLVARTRQSRLRVAVAARTTLEPGTAVDERSLHRRPDRVAHVLRCAVRAGEPVAVEKVVAVVTSRDGAVSEPAVAAVEVLAGTAGFEELLAGHELAWQQLWRRYRLDLVRHPAALATETLRTLRLCTFHVLQAVSEHNQDLDAGVPARGLHGEAYRGHVFWDELFVYPMLTLRTPAVTRALLRYRVRRLDAARRAARAAGHTGAMYPWQSGSDGREESQRRHLNPRSGHWLPDTSHLQRHVGLAVAYSIWQYYQATGDREFLSDHGAEVLLEVARFFAGLARHDPVTDRFRIRGVMGPDEYTTRYPGSDRPGIDDNAYTNVMTVWLLRRAEDVLAALEPIRRTELVESLDLGPAEQLRWRDVSRRMFVPIAADGVISQYAGAHDLPDLDWAGYRARYGDLSRLDRILEAEGRSVDDYQVSKQADVLMLFYLLSADELRALLGGLGYGLPPEAIPATIEYHLSRTVHGSTLSALVHAWVLARGHREHAVEYFERALSSDVADIQRGTTAEGVHLGAMAGCVDLLQRCFAGLETREDALWFDPHWPRRFGRLDFSVQYRHHQLTVSVGDRTVRVVSEPGPGSPIRVGSGDRLSELRPGEAVVFSASGSSGDPDAAPPDAVQAANSRSPRRGSSIRSPEPS</sequence>
<dbReference type="Pfam" id="PF03633">
    <property type="entry name" value="Glyco_hydro_65C"/>
    <property type="match status" value="1"/>
</dbReference>
<evidence type="ECO:0000256" key="2">
    <source>
        <dbReference type="ARBA" id="ARBA00022676"/>
    </source>
</evidence>
<dbReference type="InterPro" id="IPR005194">
    <property type="entry name" value="Glyco_hydro_65_C"/>
</dbReference>
<comment type="caution">
    <text evidence="9">The sequence shown here is derived from an EMBL/GenBank/DDBJ whole genome shotgun (WGS) entry which is preliminary data.</text>
</comment>
<dbReference type="GO" id="GO:0016787">
    <property type="term" value="F:hydrolase activity"/>
    <property type="evidence" value="ECO:0007669"/>
    <property type="project" value="UniProtKB-KW"/>
</dbReference>
<dbReference type="Pfam" id="PF03632">
    <property type="entry name" value="Glyco_hydro_65m"/>
    <property type="match status" value="1"/>
</dbReference>
<keyword evidence="2" id="KW-0328">Glycosyltransferase</keyword>
<keyword evidence="9" id="KW-0378">Hydrolase</keyword>
<dbReference type="PANTHER" id="PTHR11051:SF8">
    <property type="entry name" value="PROTEIN-GLUCOSYLGALACTOSYLHYDROXYLYSINE GLUCOSIDASE"/>
    <property type="match status" value="1"/>
</dbReference>
<gene>
    <name evidence="9" type="ORF">I4I81_05920</name>
</gene>
<feature type="compositionally biased region" description="Low complexity" evidence="5">
    <location>
        <begin position="847"/>
        <end position="857"/>
    </location>
</feature>